<name>A0ACC0SB06_POPTR</name>
<keyword evidence="2" id="KW-1185">Reference proteome</keyword>
<reference evidence="1 2" key="1">
    <citation type="journal article" date="2006" name="Science">
        <title>The genome of black cottonwood, Populus trichocarpa (Torr. &amp; Gray).</title>
        <authorList>
            <person name="Tuskan G.A."/>
            <person name="Difazio S."/>
            <person name="Jansson S."/>
            <person name="Bohlmann J."/>
            <person name="Grigoriev I."/>
            <person name="Hellsten U."/>
            <person name="Putnam N."/>
            <person name="Ralph S."/>
            <person name="Rombauts S."/>
            <person name="Salamov A."/>
            <person name="Schein J."/>
            <person name="Sterck L."/>
            <person name="Aerts A."/>
            <person name="Bhalerao R.R."/>
            <person name="Bhalerao R.P."/>
            <person name="Blaudez D."/>
            <person name="Boerjan W."/>
            <person name="Brun A."/>
            <person name="Brunner A."/>
            <person name="Busov V."/>
            <person name="Campbell M."/>
            <person name="Carlson J."/>
            <person name="Chalot M."/>
            <person name="Chapman J."/>
            <person name="Chen G.L."/>
            <person name="Cooper D."/>
            <person name="Coutinho P.M."/>
            <person name="Couturier J."/>
            <person name="Covert S."/>
            <person name="Cronk Q."/>
            <person name="Cunningham R."/>
            <person name="Davis J."/>
            <person name="Degroeve S."/>
            <person name="Dejardin A."/>
            <person name="Depamphilis C."/>
            <person name="Detter J."/>
            <person name="Dirks B."/>
            <person name="Dubchak I."/>
            <person name="Duplessis S."/>
            <person name="Ehlting J."/>
            <person name="Ellis B."/>
            <person name="Gendler K."/>
            <person name="Goodstein D."/>
            <person name="Gribskov M."/>
            <person name="Grimwood J."/>
            <person name="Groover A."/>
            <person name="Gunter L."/>
            <person name="Hamberger B."/>
            <person name="Heinze B."/>
            <person name="Helariutta Y."/>
            <person name="Henrissat B."/>
            <person name="Holligan D."/>
            <person name="Holt R."/>
            <person name="Huang W."/>
            <person name="Islam-Faridi N."/>
            <person name="Jones S."/>
            <person name="Jones-Rhoades M."/>
            <person name="Jorgensen R."/>
            <person name="Joshi C."/>
            <person name="Kangasjarvi J."/>
            <person name="Karlsson J."/>
            <person name="Kelleher C."/>
            <person name="Kirkpatrick R."/>
            <person name="Kirst M."/>
            <person name="Kohler A."/>
            <person name="Kalluri U."/>
            <person name="Larimer F."/>
            <person name="Leebens-Mack J."/>
            <person name="Leple J.C."/>
            <person name="Locascio P."/>
            <person name="Lou Y."/>
            <person name="Lucas S."/>
            <person name="Martin F."/>
            <person name="Montanini B."/>
            <person name="Napoli C."/>
            <person name="Nelson D.R."/>
            <person name="Nelson C."/>
            <person name="Nieminen K."/>
            <person name="Nilsson O."/>
            <person name="Pereda V."/>
            <person name="Peter G."/>
            <person name="Philippe R."/>
            <person name="Pilate G."/>
            <person name="Poliakov A."/>
            <person name="Razumovskaya J."/>
            <person name="Richardson P."/>
            <person name="Rinaldi C."/>
            <person name="Ritland K."/>
            <person name="Rouze P."/>
            <person name="Ryaboy D."/>
            <person name="Schmutz J."/>
            <person name="Schrader J."/>
            <person name="Segerman B."/>
            <person name="Shin H."/>
            <person name="Siddiqui A."/>
            <person name="Sterky F."/>
            <person name="Terry A."/>
            <person name="Tsai C.J."/>
            <person name="Uberbacher E."/>
            <person name="Unneberg P."/>
            <person name="Vahala J."/>
            <person name="Wall K."/>
            <person name="Wessler S."/>
            <person name="Yang G."/>
            <person name="Yin T."/>
            <person name="Douglas C."/>
            <person name="Marra M."/>
            <person name="Sandberg G."/>
            <person name="Van de Peer Y."/>
            <person name="Rokhsar D."/>
        </authorList>
    </citation>
    <scope>NUCLEOTIDE SEQUENCE [LARGE SCALE GENOMIC DNA]</scope>
    <source>
        <strain evidence="2">cv. Nisqually</strain>
    </source>
</reference>
<protein>
    <submittedName>
        <fullName evidence="1">Uncharacterized protein</fullName>
    </submittedName>
</protein>
<sequence length="179" mass="20858">MNIFSDFSVLSWNVRGASSLRSKRHFRELISGYHPNLFVLLETHTQFITNLSAVYASPILSLRVRLWDHLNEIKSHIGRSWVVIGDFNEGIHLSETLGGHFLRVRAMKSKEVMETCSLMDLGFKGQKYTWHIHIYVVMHIAKRLDRVIVNCDWRMQFLEVFVETLCGRQLLRDALVSEV</sequence>
<evidence type="ECO:0000313" key="2">
    <source>
        <dbReference type="Proteomes" id="UP000006729"/>
    </source>
</evidence>
<dbReference type="Proteomes" id="UP000006729">
    <property type="component" value="Chromosome 10"/>
</dbReference>
<accession>A0ACC0SB06</accession>
<comment type="caution">
    <text evidence="1">The sequence shown here is derived from an EMBL/GenBank/DDBJ whole genome shotgun (WGS) entry which is preliminary data.</text>
</comment>
<dbReference type="EMBL" id="CM009299">
    <property type="protein sequence ID" value="KAI9386357.1"/>
    <property type="molecule type" value="Genomic_DNA"/>
</dbReference>
<proteinExistence type="predicted"/>
<evidence type="ECO:0000313" key="1">
    <source>
        <dbReference type="EMBL" id="KAI9386357.1"/>
    </source>
</evidence>
<organism evidence="1 2">
    <name type="scientific">Populus trichocarpa</name>
    <name type="common">Western balsam poplar</name>
    <name type="synonym">Populus balsamifera subsp. trichocarpa</name>
    <dbReference type="NCBI Taxonomy" id="3694"/>
    <lineage>
        <taxon>Eukaryota</taxon>
        <taxon>Viridiplantae</taxon>
        <taxon>Streptophyta</taxon>
        <taxon>Embryophyta</taxon>
        <taxon>Tracheophyta</taxon>
        <taxon>Spermatophyta</taxon>
        <taxon>Magnoliopsida</taxon>
        <taxon>eudicotyledons</taxon>
        <taxon>Gunneridae</taxon>
        <taxon>Pentapetalae</taxon>
        <taxon>rosids</taxon>
        <taxon>fabids</taxon>
        <taxon>Malpighiales</taxon>
        <taxon>Salicaceae</taxon>
        <taxon>Saliceae</taxon>
        <taxon>Populus</taxon>
    </lineage>
</organism>
<gene>
    <name evidence="1" type="ORF">POPTR_010G013850v4</name>
</gene>